<evidence type="ECO:0000313" key="2">
    <source>
        <dbReference type="EMBL" id="KAK1281817.1"/>
    </source>
</evidence>
<comment type="caution">
    <text evidence="2">The sequence shown here is derived from an EMBL/GenBank/DDBJ whole genome shotgun (WGS) entry which is preliminary data.</text>
</comment>
<dbReference type="AlphaFoldDB" id="A0AAV9BZB7"/>
<sequence length="55" mass="5897">MSQDEFKDAGSEDVEEGIPSTIEGIRQGDGLRGLINTGNYGQVDSGGEPLDWDIQ</sequence>
<dbReference type="Proteomes" id="UP001180020">
    <property type="component" value="Unassembled WGS sequence"/>
</dbReference>
<keyword evidence="3" id="KW-1185">Reference proteome</keyword>
<gene>
    <name evidence="2" type="ORF">QJS10_CPB22g00287</name>
</gene>
<proteinExistence type="predicted"/>
<protein>
    <recommendedName>
        <fullName evidence="4">Benenodin family lasso peptide</fullName>
    </recommendedName>
</protein>
<feature type="region of interest" description="Disordered" evidence="1">
    <location>
        <begin position="1"/>
        <end position="29"/>
    </location>
</feature>
<accession>A0AAV9BZB7</accession>
<organism evidence="2 3">
    <name type="scientific">Acorus calamus</name>
    <name type="common">Sweet flag</name>
    <dbReference type="NCBI Taxonomy" id="4465"/>
    <lineage>
        <taxon>Eukaryota</taxon>
        <taxon>Viridiplantae</taxon>
        <taxon>Streptophyta</taxon>
        <taxon>Embryophyta</taxon>
        <taxon>Tracheophyta</taxon>
        <taxon>Spermatophyta</taxon>
        <taxon>Magnoliopsida</taxon>
        <taxon>Liliopsida</taxon>
        <taxon>Acoraceae</taxon>
        <taxon>Acorus</taxon>
    </lineage>
</organism>
<reference evidence="2" key="1">
    <citation type="journal article" date="2023" name="Nat. Commun.">
        <title>Diploid and tetraploid genomes of Acorus and the evolution of monocots.</title>
        <authorList>
            <person name="Ma L."/>
            <person name="Liu K.W."/>
            <person name="Li Z."/>
            <person name="Hsiao Y.Y."/>
            <person name="Qi Y."/>
            <person name="Fu T."/>
            <person name="Tang G.D."/>
            <person name="Zhang D."/>
            <person name="Sun W.H."/>
            <person name="Liu D.K."/>
            <person name="Li Y."/>
            <person name="Chen G.Z."/>
            <person name="Liu X.D."/>
            <person name="Liao X.Y."/>
            <person name="Jiang Y.T."/>
            <person name="Yu X."/>
            <person name="Hao Y."/>
            <person name="Huang J."/>
            <person name="Zhao X.W."/>
            <person name="Ke S."/>
            <person name="Chen Y.Y."/>
            <person name="Wu W.L."/>
            <person name="Hsu J.L."/>
            <person name="Lin Y.F."/>
            <person name="Huang M.D."/>
            <person name="Li C.Y."/>
            <person name="Huang L."/>
            <person name="Wang Z.W."/>
            <person name="Zhao X."/>
            <person name="Zhong W.Y."/>
            <person name="Peng D.H."/>
            <person name="Ahmad S."/>
            <person name="Lan S."/>
            <person name="Zhang J.S."/>
            <person name="Tsai W.C."/>
            <person name="Van de Peer Y."/>
            <person name="Liu Z.J."/>
        </authorList>
    </citation>
    <scope>NUCLEOTIDE SEQUENCE</scope>
    <source>
        <strain evidence="2">CP</strain>
    </source>
</reference>
<name>A0AAV9BZB7_ACOCL</name>
<reference evidence="2" key="2">
    <citation type="submission" date="2023-06" db="EMBL/GenBank/DDBJ databases">
        <authorList>
            <person name="Ma L."/>
            <person name="Liu K.-W."/>
            <person name="Li Z."/>
            <person name="Hsiao Y.-Y."/>
            <person name="Qi Y."/>
            <person name="Fu T."/>
            <person name="Tang G."/>
            <person name="Zhang D."/>
            <person name="Sun W.-H."/>
            <person name="Liu D.-K."/>
            <person name="Li Y."/>
            <person name="Chen G.-Z."/>
            <person name="Liu X.-D."/>
            <person name="Liao X.-Y."/>
            <person name="Jiang Y.-T."/>
            <person name="Yu X."/>
            <person name="Hao Y."/>
            <person name="Huang J."/>
            <person name="Zhao X.-W."/>
            <person name="Ke S."/>
            <person name="Chen Y.-Y."/>
            <person name="Wu W.-L."/>
            <person name="Hsu J.-L."/>
            <person name="Lin Y.-F."/>
            <person name="Huang M.-D."/>
            <person name="Li C.-Y."/>
            <person name="Huang L."/>
            <person name="Wang Z.-W."/>
            <person name="Zhao X."/>
            <person name="Zhong W.-Y."/>
            <person name="Peng D.-H."/>
            <person name="Ahmad S."/>
            <person name="Lan S."/>
            <person name="Zhang J.-S."/>
            <person name="Tsai W.-C."/>
            <person name="Van De Peer Y."/>
            <person name="Liu Z.-J."/>
        </authorList>
    </citation>
    <scope>NUCLEOTIDE SEQUENCE</scope>
    <source>
        <strain evidence="2">CP</strain>
        <tissue evidence="2">Leaves</tissue>
    </source>
</reference>
<feature type="compositionally biased region" description="Basic and acidic residues" evidence="1">
    <location>
        <begin position="1"/>
        <end position="10"/>
    </location>
</feature>
<evidence type="ECO:0000256" key="1">
    <source>
        <dbReference type="SAM" id="MobiDB-lite"/>
    </source>
</evidence>
<evidence type="ECO:0008006" key="4">
    <source>
        <dbReference type="Google" id="ProtNLM"/>
    </source>
</evidence>
<evidence type="ECO:0000313" key="3">
    <source>
        <dbReference type="Proteomes" id="UP001180020"/>
    </source>
</evidence>
<dbReference type="EMBL" id="JAUJYO010000022">
    <property type="protein sequence ID" value="KAK1281817.1"/>
    <property type="molecule type" value="Genomic_DNA"/>
</dbReference>